<dbReference type="NCBIfam" id="TIGR03156">
    <property type="entry name" value="GTP_HflX"/>
    <property type="match status" value="1"/>
</dbReference>
<dbReference type="AlphaFoldDB" id="D1CBZ9"/>
<feature type="binding site" evidence="7">
    <location>
        <begin position="266"/>
        <end position="269"/>
    </location>
    <ligand>
        <name>GTP</name>
        <dbReference type="ChEBI" id="CHEBI:37565"/>
    </ligand>
</feature>
<dbReference type="InterPro" id="IPR027417">
    <property type="entry name" value="P-loop_NTPase"/>
</dbReference>
<keyword evidence="3 6" id="KW-0547">Nucleotide-binding</keyword>
<proteinExistence type="inferred from homology"/>
<sequence>MQDTIDRVGPIKPVSTAQPEELAILVGVQTPDSKWDVNSSLDELERLADTADVKVVGRITQRLAAPDPRTFIGKGKLRELADMKNATGATVVLFDDELSPSQERNLEDELKCKIIDRSALILDIFARRARTKEGRLQVELAQLEYRLPRLTRMWTHLSRQGVGGVGLRGPGETQLEVDRRQSRERITHIKREIEQVRKHRKILREHRKAEGLPVVSLVGYTNAGKSTLLNKLAGADVLAEDKLFATLDPTTRQVRLPAGMLSLWTDTVGFIQKLPTDLVAAFRATLEEILEADVLVHVVDITHENAEEQAATVNETLRSLGAADKPTVVALNKVDKLAPDLDSGLPSLEDLPDNYVLISAELGWGIDTLLSKVEQVLESNLRELDVLLPYSEGALVDLFHKYGQVRTEEFTHAGTHIRGKLPEKYVSLMRRYETAESRSGD</sequence>
<dbReference type="Gene3D" id="3.40.50.300">
    <property type="entry name" value="P-loop containing nucleotide triphosphate hydrolases"/>
    <property type="match status" value="1"/>
</dbReference>
<feature type="binding site" evidence="8">
    <location>
        <position position="246"/>
    </location>
    <ligand>
        <name>Mg(2+)</name>
        <dbReference type="ChEBI" id="CHEBI:18420"/>
    </ligand>
</feature>
<dbReference type="GO" id="GO:0003924">
    <property type="term" value="F:GTPase activity"/>
    <property type="evidence" value="ECO:0007669"/>
    <property type="project" value="UniProtKB-UniRule"/>
</dbReference>
<dbReference type="KEGG" id="ttr:Tter_1408"/>
<dbReference type="STRING" id="525904.Tter_1408"/>
<dbReference type="GO" id="GO:0005737">
    <property type="term" value="C:cytoplasm"/>
    <property type="evidence" value="ECO:0007669"/>
    <property type="project" value="UniProtKB-SubCell"/>
</dbReference>
<dbReference type="Gene3D" id="3.40.50.11060">
    <property type="entry name" value="GTPase HflX, N-terminal domain"/>
    <property type="match status" value="1"/>
</dbReference>
<dbReference type="GO" id="GO:0043022">
    <property type="term" value="F:ribosome binding"/>
    <property type="evidence" value="ECO:0007669"/>
    <property type="project" value="TreeGrafter"/>
</dbReference>
<gene>
    <name evidence="6" type="primary">hflX</name>
    <name evidence="10" type="ordered locus">Tter_1408</name>
</gene>
<keyword evidence="1 6" id="KW-0963">Cytoplasm</keyword>
<dbReference type="Pfam" id="PF01926">
    <property type="entry name" value="MMR_HSR1"/>
    <property type="match status" value="1"/>
</dbReference>
<dbReference type="InterPro" id="IPR042108">
    <property type="entry name" value="GTPase_HflX_N_sf"/>
</dbReference>
<evidence type="ECO:0000259" key="9">
    <source>
        <dbReference type="PROSITE" id="PS51705"/>
    </source>
</evidence>
<protein>
    <recommendedName>
        <fullName evidence="6">GTPase HflX</fullName>
    </recommendedName>
    <alternativeName>
        <fullName evidence="6">GTP-binding protein HflX</fullName>
    </alternativeName>
</protein>
<dbReference type="Pfam" id="PF16360">
    <property type="entry name" value="GTP-bdg_M"/>
    <property type="match status" value="1"/>
</dbReference>
<feature type="binding site" evidence="7">
    <location>
        <begin position="244"/>
        <end position="248"/>
    </location>
    <ligand>
        <name>GTP</name>
        <dbReference type="ChEBI" id="CHEBI:37565"/>
    </ligand>
</feature>
<dbReference type="PIRSF" id="PIRSF006809">
    <property type="entry name" value="GTP-binding_hflX_prd"/>
    <property type="match status" value="1"/>
</dbReference>
<dbReference type="RefSeq" id="WP_012875349.1">
    <property type="nucleotide sequence ID" value="NC_013525.1"/>
</dbReference>
<dbReference type="CDD" id="cd01878">
    <property type="entry name" value="HflX"/>
    <property type="match status" value="1"/>
</dbReference>
<dbReference type="FunFam" id="3.40.50.11060:FF:000001">
    <property type="entry name" value="GTPase HflX"/>
    <property type="match status" value="1"/>
</dbReference>
<comment type="subunit">
    <text evidence="6">Monomer. Associates with the 50S ribosomal subunit.</text>
</comment>
<dbReference type="PANTHER" id="PTHR10229">
    <property type="entry name" value="GTP-BINDING PROTEIN HFLX"/>
    <property type="match status" value="1"/>
</dbReference>
<dbReference type="PRINTS" id="PR00326">
    <property type="entry name" value="GTP1OBG"/>
</dbReference>
<evidence type="ECO:0000256" key="7">
    <source>
        <dbReference type="PIRSR" id="PIRSR006809-1"/>
    </source>
</evidence>
<evidence type="ECO:0000313" key="10">
    <source>
        <dbReference type="EMBL" id="ACZ42314.1"/>
    </source>
</evidence>
<dbReference type="GO" id="GO:0005525">
    <property type="term" value="F:GTP binding"/>
    <property type="evidence" value="ECO:0007669"/>
    <property type="project" value="UniProtKB-UniRule"/>
</dbReference>
<dbReference type="Pfam" id="PF13167">
    <property type="entry name" value="GTP-bdg_N"/>
    <property type="match status" value="1"/>
</dbReference>
<dbReference type="InterPro" id="IPR032305">
    <property type="entry name" value="GTP-bd_M"/>
</dbReference>
<comment type="subcellular location">
    <subcellularLocation>
        <location evidence="6">Cytoplasm</location>
    </subcellularLocation>
    <text evidence="6">May associate with membranes.</text>
</comment>
<dbReference type="InterPro" id="IPR006073">
    <property type="entry name" value="GTP-bd"/>
</dbReference>
<feature type="binding site" evidence="8">
    <location>
        <position position="226"/>
    </location>
    <ligand>
        <name>Mg(2+)</name>
        <dbReference type="ChEBI" id="CHEBI:18420"/>
    </ligand>
</feature>
<evidence type="ECO:0000256" key="8">
    <source>
        <dbReference type="PIRSR" id="PIRSR006809-2"/>
    </source>
</evidence>
<dbReference type="PANTHER" id="PTHR10229:SF0">
    <property type="entry name" value="GTP-BINDING PROTEIN 6-RELATED"/>
    <property type="match status" value="1"/>
</dbReference>
<dbReference type="InterPro" id="IPR025121">
    <property type="entry name" value="GTPase_HflX_N"/>
</dbReference>
<dbReference type="HAMAP" id="MF_00900">
    <property type="entry name" value="GTPase_HflX"/>
    <property type="match status" value="1"/>
</dbReference>
<evidence type="ECO:0000256" key="1">
    <source>
        <dbReference type="ARBA" id="ARBA00022490"/>
    </source>
</evidence>
<dbReference type="Gene3D" id="6.10.250.2860">
    <property type="match status" value="1"/>
</dbReference>
<keyword evidence="4 8" id="KW-0460">Magnesium</keyword>
<dbReference type="eggNOG" id="COG2262">
    <property type="taxonomic scope" value="Bacteria"/>
</dbReference>
<feature type="domain" description="Hflx-type G" evidence="9">
    <location>
        <begin position="213"/>
        <end position="381"/>
    </location>
</feature>
<feature type="binding site" evidence="7">
    <location>
        <begin position="219"/>
        <end position="226"/>
    </location>
    <ligand>
        <name>GTP</name>
        <dbReference type="ChEBI" id="CHEBI:37565"/>
    </ligand>
</feature>
<comment type="function">
    <text evidence="6">GTPase that associates with the 50S ribosomal subunit and may have a role during protein synthesis or ribosome biogenesis.</text>
</comment>
<comment type="similarity">
    <text evidence="6">Belongs to the TRAFAC class OBG-HflX-like GTPase superfamily. HflX GTPase family.</text>
</comment>
<comment type="cofactor">
    <cofactor evidence="8">
        <name>Mg(2+)</name>
        <dbReference type="ChEBI" id="CHEBI:18420"/>
    </cofactor>
</comment>
<evidence type="ECO:0000256" key="3">
    <source>
        <dbReference type="ARBA" id="ARBA00022741"/>
    </source>
</evidence>
<dbReference type="SUPFAM" id="SSF52540">
    <property type="entry name" value="P-loop containing nucleoside triphosphate hydrolases"/>
    <property type="match status" value="1"/>
</dbReference>
<evidence type="ECO:0000256" key="2">
    <source>
        <dbReference type="ARBA" id="ARBA00022723"/>
    </source>
</evidence>
<reference evidence="11" key="1">
    <citation type="journal article" date="2010" name="Stand. Genomic Sci.">
        <title>Complete genome sequence of 'Thermobaculum terrenum' type strain (YNP1).</title>
        <authorList>
            <person name="Kiss H."/>
            <person name="Cleland D."/>
            <person name="Lapidus A."/>
            <person name="Lucas S."/>
            <person name="Glavina Del Rio T."/>
            <person name="Nolan M."/>
            <person name="Tice H."/>
            <person name="Han C."/>
            <person name="Goodwin L."/>
            <person name="Pitluck S."/>
            <person name="Liolios K."/>
            <person name="Ivanova N."/>
            <person name="Mavromatis K."/>
            <person name="Ovchinnikova G."/>
            <person name="Pati A."/>
            <person name="Chen A."/>
            <person name="Palaniappan K."/>
            <person name="Land M."/>
            <person name="Hauser L."/>
            <person name="Chang Y."/>
            <person name="Jeffries C."/>
            <person name="Lu M."/>
            <person name="Brettin T."/>
            <person name="Detter J."/>
            <person name="Goker M."/>
            <person name="Tindall B."/>
            <person name="Beck B."/>
            <person name="McDermott T."/>
            <person name="Woyke T."/>
            <person name="Bristow J."/>
            <person name="Eisen J."/>
            <person name="Markowitz V."/>
            <person name="Hugenholtz P."/>
            <person name="Kyrpides N."/>
            <person name="Klenk H."/>
            <person name="Cheng J."/>
        </authorList>
    </citation>
    <scope>NUCLEOTIDE SEQUENCE [LARGE SCALE GENOMIC DNA]</scope>
    <source>
        <strain evidence="11">ATCC BAA-798 / YNP1</strain>
    </source>
</reference>
<keyword evidence="11" id="KW-1185">Reference proteome</keyword>
<dbReference type="HOGENOM" id="CLU_019597_1_0_0"/>
<dbReference type="PROSITE" id="PS51705">
    <property type="entry name" value="G_HFLX"/>
    <property type="match status" value="1"/>
</dbReference>
<evidence type="ECO:0000256" key="5">
    <source>
        <dbReference type="ARBA" id="ARBA00023134"/>
    </source>
</evidence>
<evidence type="ECO:0000256" key="6">
    <source>
        <dbReference type="HAMAP-Rule" id="MF_00900"/>
    </source>
</evidence>
<dbReference type="GO" id="GO:0046872">
    <property type="term" value="F:metal ion binding"/>
    <property type="evidence" value="ECO:0007669"/>
    <property type="project" value="UniProtKB-KW"/>
</dbReference>
<dbReference type="InterPro" id="IPR016496">
    <property type="entry name" value="GTPase_HflX"/>
</dbReference>
<organism evidence="10 11">
    <name type="scientific">Thermobaculum terrenum (strain ATCC BAA-798 / CCMEE 7001 / YNP1)</name>
    <dbReference type="NCBI Taxonomy" id="525904"/>
    <lineage>
        <taxon>Bacteria</taxon>
        <taxon>Bacillati</taxon>
        <taxon>Chloroflexota</taxon>
        <taxon>Chloroflexia</taxon>
        <taxon>Candidatus Thermobaculales</taxon>
        <taxon>Candidatus Thermobaculaceae</taxon>
        <taxon>Thermobaculum</taxon>
    </lineage>
</organism>
<name>D1CBZ9_THET1</name>
<keyword evidence="5 6" id="KW-0342">GTP-binding</keyword>
<evidence type="ECO:0000256" key="4">
    <source>
        <dbReference type="ARBA" id="ARBA00022842"/>
    </source>
</evidence>
<dbReference type="Proteomes" id="UP000000323">
    <property type="component" value="Chromosome 1"/>
</dbReference>
<keyword evidence="2 8" id="KW-0479">Metal-binding</keyword>
<evidence type="ECO:0000313" key="11">
    <source>
        <dbReference type="Proteomes" id="UP000000323"/>
    </source>
</evidence>
<dbReference type="EMBL" id="CP001825">
    <property type="protein sequence ID" value="ACZ42314.1"/>
    <property type="molecule type" value="Genomic_DNA"/>
</dbReference>
<feature type="binding site" evidence="7">
    <location>
        <begin position="332"/>
        <end position="335"/>
    </location>
    <ligand>
        <name>GTP</name>
        <dbReference type="ChEBI" id="CHEBI:37565"/>
    </ligand>
</feature>
<accession>D1CBZ9</accession>
<dbReference type="InterPro" id="IPR030394">
    <property type="entry name" value="G_HFLX_dom"/>
</dbReference>